<dbReference type="Proteomes" id="UP000827284">
    <property type="component" value="Unassembled WGS sequence"/>
</dbReference>
<reference evidence="2" key="2">
    <citation type="journal article" date="2022" name="Microbiol. Resour. Announc.">
        <title>Whole-Genome Sequence of Entomortierella parvispora E1425, a Mucoromycotan Fungus Associated with Burkholderiaceae-Related Endosymbiotic Bacteria.</title>
        <authorList>
            <person name="Herlambang A."/>
            <person name="Guo Y."/>
            <person name="Takashima Y."/>
            <person name="Narisawa K."/>
            <person name="Ohta H."/>
            <person name="Nishizawa T."/>
        </authorList>
    </citation>
    <scope>NUCLEOTIDE SEQUENCE</scope>
    <source>
        <strain evidence="2">E1425</strain>
    </source>
</reference>
<reference evidence="2" key="1">
    <citation type="submission" date="2021-11" db="EMBL/GenBank/DDBJ databases">
        <authorList>
            <person name="Herlambang A."/>
            <person name="Guo Y."/>
            <person name="Takashima Y."/>
            <person name="Nishizawa T."/>
        </authorList>
    </citation>
    <scope>NUCLEOTIDE SEQUENCE</scope>
    <source>
        <strain evidence="2">E1425</strain>
    </source>
</reference>
<proteinExistence type="predicted"/>
<protein>
    <submittedName>
        <fullName evidence="2">Uncharacterized protein</fullName>
    </submittedName>
</protein>
<dbReference type="EMBL" id="BQFW01000005">
    <property type="protein sequence ID" value="GJJ71358.1"/>
    <property type="molecule type" value="Genomic_DNA"/>
</dbReference>
<feature type="compositionally biased region" description="Basic and acidic residues" evidence="1">
    <location>
        <begin position="464"/>
        <end position="479"/>
    </location>
</feature>
<feature type="compositionally biased region" description="Low complexity" evidence="1">
    <location>
        <begin position="592"/>
        <end position="603"/>
    </location>
</feature>
<evidence type="ECO:0000313" key="2">
    <source>
        <dbReference type="EMBL" id="GJJ71358.1"/>
    </source>
</evidence>
<feature type="region of interest" description="Disordered" evidence="1">
    <location>
        <begin position="1"/>
        <end position="76"/>
    </location>
</feature>
<gene>
    <name evidence="2" type="ORF">EMPS_03708</name>
</gene>
<evidence type="ECO:0000313" key="3">
    <source>
        <dbReference type="Proteomes" id="UP000827284"/>
    </source>
</evidence>
<feature type="region of interest" description="Disordered" evidence="1">
    <location>
        <begin position="456"/>
        <end position="499"/>
    </location>
</feature>
<name>A0A9P3H7B0_9FUNG</name>
<feature type="region of interest" description="Disordered" evidence="1">
    <location>
        <begin position="578"/>
        <end position="614"/>
    </location>
</feature>
<comment type="caution">
    <text evidence="2">The sequence shown here is derived from an EMBL/GenBank/DDBJ whole genome shotgun (WGS) entry which is preliminary data.</text>
</comment>
<accession>A0A9P3H7B0</accession>
<feature type="compositionally biased region" description="Basic and acidic residues" evidence="1">
    <location>
        <begin position="93"/>
        <end position="107"/>
    </location>
</feature>
<evidence type="ECO:0000256" key="1">
    <source>
        <dbReference type="SAM" id="MobiDB-lite"/>
    </source>
</evidence>
<organism evidence="2 3">
    <name type="scientific">Entomortierella parvispora</name>
    <dbReference type="NCBI Taxonomy" id="205924"/>
    <lineage>
        <taxon>Eukaryota</taxon>
        <taxon>Fungi</taxon>
        <taxon>Fungi incertae sedis</taxon>
        <taxon>Mucoromycota</taxon>
        <taxon>Mortierellomycotina</taxon>
        <taxon>Mortierellomycetes</taxon>
        <taxon>Mortierellales</taxon>
        <taxon>Mortierellaceae</taxon>
        <taxon>Entomortierella</taxon>
    </lineage>
</organism>
<dbReference type="AlphaFoldDB" id="A0A9P3H7B0"/>
<feature type="region of interest" description="Disordered" evidence="1">
    <location>
        <begin position="89"/>
        <end position="112"/>
    </location>
</feature>
<sequence length="624" mass="70096">MTKHRYGDPIPTLSVLVSPATPSGTENSDNSGIDSGHQESINSSSQNLQNEEPVNHYREDFQPAGTAPLGHPAVENGTSNKLLIEAKVTSAESSERNERLPCGEPSKHYYPHGLETRQETGLKRTSITYTPDSKAVVESRHAVDGSEPTCIEHSEIHVRSLITTNCYDCDPETTLESGHRRSGQQKEIDESARVDELPILEEVDIKEPYYNDEQSVPQRVLGTAELETTLPRIICFVNKHPPSNNSSPTRETSAIREPRAIERALTGSPTGPFFTKTSDLNAIFPPTPWTLSSWRYPSYIRRAKRTLPEPWDTPNVDLPLVNPTPCIDPIHCDKERDDLHKEYYEYCGYGAYTGYMFRPDSNHGSDFEEEEEGVLGAADLIREDDPVSDDTFSLPQSPLSDIEAPSSYHGFFFNGIEACFTESALTPPDRLLEWLEGVPVPQLDYLQLREVEGSSSEITRPKVRYQEGRRREDQQDKIKGQYGDESEGQVAVDRGEGVGKRSGKKTVVNRALITIDYEHLMEDEMNALTCQGCQDRTNNMCLDCNRCHASCCIHQVTLDMLQEVRRARLAAENVAGLTKMRSPTDDRINDGKSSSQKQLQNKSPWGEEQKVETKQSWAWYNLSL</sequence>
<feature type="compositionally biased region" description="Polar residues" evidence="1">
    <location>
        <begin position="20"/>
        <end position="52"/>
    </location>
</feature>
<keyword evidence="3" id="KW-1185">Reference proteome</keyword>